<dbReference type="InterPro" id="IPR011324">
    <property type="entry name" value="Cytotoxic_necrot_fac-like_cat"/>
</dbReference>
<evidence type="ECO:0000256" key="5">
    <source>
        <dbReference type="ARBA" id="ARBA00022679"/>
    </source>
</evidence>
<organism evidence="13 14">
    <name type="scientific">Alkalibacillus silvisoli</name>
    <dbReference type="NCBI Taxonomy" id="392823"/>
    <lineage>
        <taxon>Bacteria</taxon>
        <taxon>Bacillati</taxon>
        <taxon>Bacillota</taxon>
        <taxon>Bacilli</taxon>
        <taxon>Bacillales</taxon>
        <taxon>Bacillaceae</taxon>
        <taxon>Alkalibacillus</taxon>
    </lineage>
</organism>
<dbReference type="SUPFAM" id="SSF64438">
    <property type="entry name" value="CNF1/YfiH-like putative cysteine hydrolases"/>
    <property type="match status" value="1"/>
</dbReference>
<evidence type="ECO:0000256" key="2">
    <source>
        <dbReference type="ARBA" id="ARBA00001947"/>
    </source>
</evidence>
<comment type="catalytic activity">
    <reaction evidence="10">
        <text>adenosine + phosphate = alpha-D-ribose 1-phosphate + adenine</text>
        <dbReference type="Rhea" id="RHEA:27642"/>
        <dbReference type="ChEBI" id="CHEBI:16335"/>
        <dbReference type="ChEBI" id="CHEBI:16708"/>
        <dbReference type="ChEBI" id="CHEBI:43474"/>
        <dbReference type="ChEBI" id="CHEBI:57720"/>
        <dbReference type="EC" id="2.4.2.1"/>
    </reaction>
    <physiologicalReaction direction="left-to-right" evidence="10">
        <dbReference type="Rhea" id="RHEA:27643"/>
    </physiologicalReaction>
</comment>
<dbReference type="NCBIfam" id="TIGR00726">
    <property type="entry name" value="peptidoglycan editing factor PgeF"/>
    <property type="match status" value="1"/>
</dbReference>
<evidence type="ECO:0000313" key="13">
    <source>
        <dbReference type="EMBL" id="GAA0460678.1"/>
    </source>
</evidence>
<proteinExistence type="inferred from homology"/>
<dbReference type="PANTHER" id="PTHR30616:SF2">
    <property type="entry name" value="PURINE NUCLEOSIDE PHOSPHORYLASE LACC1"/>
    <property type="match status" value="1"/>
</dbReference>
<evidence type="ECO:0000313" key="14">
    <source>
        <dbReference type="Proteomes" id="UP001500740"/>
    </source>
</evidence>
<keyword evidence="7" id="KW-0378">Hydrolase</keyword>
<keyword evidence="6" id="KW-0479">Metal-binding</keyword>
<keyword evidence="14" id="KW-1185">Reference proteome</keyword>
<dbReference type="Proteomes" id="UP001500740">
    <property type="component" value="Unassembled WGS sequence"/>
</dbReference>
<evidence type="ECO:0000256" key="6">
    <source>
        <dbReference type="ARBA" id="ARBA00022723"/>
    </source>
</evidence>
<keyword evidence="5" id="KW-0808">Transferase</keyword>
<accession>A0ABN0ZWA6</accession>
<evidence type="ECO:0000256" key="8">
    <source>
        <dbReference type="ARBA" id="ARBA00022833"/>
    </source>
</evidence>
<comment type="cofactor">
    <cofactor evidence="2">
        <name>Zn(2+)</name>
        <dbReference type="ChEBI" id="CHEBI:29105"/>
    </cofactor>
</comment>
<keyword evidence="8" id="KW-0862">Zinc</keyword>
<evidence type="ECO:0000256" key="4">
    <source>
        <dbReference type="ARBA" id="ARBA00007353"/>
    </source>
</evidence>
<comment type="similarity">
    <text evidence="4 12">Belongs to the purine nucleoside phosphorylase YfiH/LACC1 family.</text>
</comment>
<dbReference type="Pfam" id="PF02578">
    <property type="entry name" value="Cu-oxidase_4"/>
    <property type="match status" value="1"/>
</dbReference>
<name>A0ABN0ZWA6_9BACI</name>
<comment type="catalytic activity">
    <reaction evidence="1">
        <text>inosine + phosphate = alpha-D-ribose 1-phosphate + hypoxanthine</text>
        <dbReference type="Rhea" id="RHEA:27646"/>
        <dbReference type="ChEBI" id="CHEBI:17368"/>
        <dbReference type="ChEBI" id="CHEBI:17596"/>
        <dbReference type="ChEBI" id="CHEBI:43474"/>
        <dbReference type="ChEBI" id="CHEBI:57720"/>
        <dbReference type="EC" id="2.4.2.1"/>
    </reaction>
    <physiologicalReaction direction="left-to-right" evidence="1">
        <dbReference type="Rhea" id="RHEA:27647"/>
    </physiologicalReaction>
</comment>
<evidence type="ECO:0000256" key="9">
    <source>
        <dbReference type="ARBA" id="ARBA00047989"/>
    </source>
</evidence>
<dbReference type="CDD" id="cd16833">
    <property type="entry name" value="YfiH"/>
    <property type="match status" value="1"/>
</dbReference>
<evidence type="ECO:0000256" key="1">
    <source>
        <dbReference type="ARBA" id="ARBA00000553"/>
    </source>
</evidence>
<gene>
    <name evidence="13" type="primary">pgeF</name>
    <name evidence="13" type="ORF">GCM10008935_15050</name>
</gene>
<comment type="catalytic activity">
    <reaction evidence="9">
        <text>adenosine + H2O + H(+) = inosine + NH4(+)</text>
        <dbReference type="Rhea" id="RHEA:24408"/>
        <dbReference type="ChEBI" id="CHEBI:15377"/>
        <dbReference type="ChEBI" id="CHEBI:15378"/>
        <dbReference type="ChEBI" id="CHEBI:16335"/>
        <dbReference type="ChEBI" id="CHEBI:17596"/>
        <dbReference type="ChEBI" id="CHEBI:28938"/>
        <dbReference type="EC" id="3.5.4.4"/>
    </reaction>
    <physiologicalReaction direction="left-to-right" evidence="9">
        <dbReference type="Rhea" id="RHEA:24409"/>
    </physiologicalReaction>
</comment>
<evidence type="ECO:0000256" key="3">
    <source>
        <dbReference type="ARBA" id="ARBA00003215"/>
    </source>
</evidence>
<dbReference type="Gene3D" id="3.60.140.10">
    <property type="entry name" value="CNF1/YfiH-like putative cysteine hydrolases"/>
    <property type="match status" value="1"/>
</dbReference>
<protein>
    <recommendedName>
        <fullName evidence="12">Purine nucleoside phosphorylase</fullName>
    </recommendedName>
</protein>
<dbReference type="EMBL" id="BAAACZ010000011">
    <property type="protein sequence ID" value="GAA0460678.1"/>
    <property type="molecule type" value="Genomic_DNA"/>
</dbReference>
<dbReference type="InterPro" id="IPR038371">
    <property type="entry name" value="Cu_polyphenol_OxRdtase_sf"/>
</dbReference>
<evidence type="ECO:0000256" key="10">
    <source>
        <dbReference type="ARBA" id="ARBA00048968"/>
    </source>
</evidence>
<dbReference type="PANTHER" id="PTHR30616">
    <property type="entry name" value="UNCHARACTERIZED PROTEIN YFIH"/>
    <property type="match status" value="1"/>
</dbReference>
<comment type="catalytic activity">
    <reaction evidence="11">
        <text>S-methyl-5'-thioadenosine + phosphate = 5-(methylsulfanyl)-alpha-D-ribose 1-phosphate + adenine</text>
        <dbReference type="Rhea" id="RHEA:11852"/>
        <dbReference type="ChEBI" id="CHEBI:16708"/>
        <dbReference type="ChEBI" id="CHEBI:17509"/>
        <dbReference type="ChEBI" id="CHEBI:43474"/>
        <dbReference type="ChEBI" id="CHEBI:58533"/>
        <dbReference type="EC" id="2.4.2.28"/>
    </reaction>
    <physiologicalReaction direction="left-to-right" evidence="11">
        <dbReference type="Rhea" id="RHEA:11853"/>
    </physiologicalReaction>
</comment>
<reference evidence="13 14" key="1">
    <citation type="journal article" date="2019" name="Int. J. Syst. Evol. Microbiol.">
        <title>The Global Catalogue of Microorganisms (GCM) 10K type strain sequencing project: providing services to taxonomists for standard genome sequencing and annotation.</title>
        <authorList>
            <consortium name="The Broad Institute Genomics Platform"/>
            <consortium name="The Broad Institute Genome Sequencing Center for Infectious Disease"/>
            <person name="Wu L."/>
            <person name="Ma J."/>
        </authorList>
    </citation>
    <scope>NUCLEOTIDE SEQUENCE [LARGE SCALE GENOMIC DNA]</scope>
    <source>
        <strain evidence="13 14">JCM 14193</strain>
    </source>
</reference>
<comment type="function">
    <text evidence="3">Purine nucleoside enzyme that catalyzes the phosphorolysis of adenosine and inosine nucleosides, yielding D-ribose 1-phosphate and the respective free bases, adenine and hypoxanthine. Also catalyzes the phosphorolysis of S-methyl-5'-thioadenosine into adenine and S-methyl-5-thio-alpha-D-ribose 1-phosphate. Also has adenosine deaminase activity.</text>
</comment>
<evidence type="ECO:0000256" key="7">
    <source>
        <dbReference type="ARBA" id="ARBA00022801"/>
    </source>
</evidence>
<dbReference type="InterPro" id="IPR003730">
    <property type="entry name" value="Cu_polyphenol_OxRdtase"/>
</dbReference>
<evidence type="ECO:0000256" key="12">
    <source>
        <dbReference type="RuleBase" id="RU361274"/>
    </source>
</evidence>
<dbReference type="RefSeq" id="WP_343782841.1">
    <property type="nucleotide sequence ID" value="NZ_BAAACZ010000011.1"/>
</dbReference>
<sequence length="266" mass="30093">MSEILEFETPSLLINSSWEKYGIKAGFTTRANGFSSKPYDSLNVGVHVDDKLESVLQNRQYISEQIGYPLESWNCLNQVHSTDVINLTEVDQSSTDHEKPKIDADGIFTNDPDQLLVTFYADCVPLYIAAPKQKWVGLAHAGWRGTVGGIGKKMIQSLEHQGATLDSIRVMIGPSITQTNYEVDDRVVTQIPQNYHAQVLKPSPNGRYLLDLKMLNYLYLKQAGLKDSQISMTNYCTYEEEELFYSFRRDEGQTGRMMAFISLQIS</sequence>
<evidence type="ECO:0000256" key="11">
    <source>
        <dbReference type="ARBA" id="ARBA00049893"/>
    </source>
</evidence>
<comment type="caution">
    <text evidence="13">The sequence shown here is derived from an EMBL/GenBank/DDBJ whole genome shotgun (WGS) entry which is preliminary data.</text>
</comment>